<name>A0ABT1STE6_9FIRM</name>
<sequence>MDTARYKAFLAAVETGSFAAAAKQMDYTVSGVSQLVAALEKELGFPLLLRSRHGVTLSPNGERLLVPIRQLLTEEKRMEELASDIRGLLTGSLNIAAYSSVATHWLPPVIGRFQKDYPQIKIHLMEGIRQEVTAWLDKGTADIGFLSYQEPMPYDWIPLSDDEMVAAVPPDHELAPDGPYPLARCQEETVIMPALGKDDDVLQLLKKNNLQPRIGYTTLENSAAISMVEEGLGISIMNRLITRKRVTSAVLLPLDPPASITLGIAFLPGNAASPTVRKFAQYALAITTHRPITE</sequence>
<dbReference type="InterPro" id="IPR036388">
    <property type="entry name" value="WH-like_DNA-bd_sf"/>
</dbReference>
<gene>
    <name evidence="6" type="ORF">NE675_07540</name>
</gene>
<accession>A0ABT1STE6</accession>
<feature type="domain" description="HTH lysR-type" evidence="5">
    <location>
        <begin position="1"/>
        <end position="58"/>
    </location>
</feature>
<protein>
    <submittedName>
        <fullName evidence="6">LysR family transcriptional regulator</fullName>
    </submittedName>
</protein>
<dbReference type="InterPro" id="IPR036390">
    <property type="entry name" value="WH_DNA-bd_sf"/>
</dbReference>
<keyword evidence="4" id="KW-0804">Transcription</keyword>
<dbReference type="Gene3D" id="1.10.10.10">
    <property type="entry name" value="Winged helix-like DNA-binding domain superfamily/Winged helix DNA-binding domain"/>
    <property type="match status" value="1"/>
</dbReference>
<organism evidence="6 7">
    <name type="scientific">Megasphaera massiliensis</name>
    <dbReference type="NCBI Taxonomy" id="1232428"/>
    <lineage>
        <taxon>Bacteria</taxon>
        <taxon>Bacillati</taxon>
        <taxon>Bacillota</taxon>
        <taxon>Negativicutes</taxon>
        <taxon>Veillonellales</taxon>
        <taxon>Veillonellaceae</taxon>
        <taxon>Megasphaera</taxon>
    </lineage>
</organism>
<dbReference type="Proteomes" id="UP001206692">
    <property type="component" value="Unassembled WGS sequence"/>
</dbReference>
<dbReference type="Gene3D" id="3.40.190.10">
    <property type="entry name" value="Periplasmic binding protein-like II"/>
    <property type="match status" value="2"/>
</dbReference>
<keyword evidence="3" id="KW-0238">DNA-binding</keyword>
<comment type="caution">
    <text evidence="6">The sequence shown here is derived from an EMBL/GenBank/DDBJ whole genome shotgun (WGS) entry which is preliminary data.</text>
</comment>
<dbReference type="InterPro" id="IPR050950">
    <property type="entry name" value="HTH-type_LysR_regulators"/>
</dbReference>
<dbReference type="SUPFAM" id="SSF46785">
    <property type="entry name" value="Winged helix' DNA-binding domain"/>
    <property type="match status" value="1"/>
</dbReference>
<evidence type="ECO:0000313" key="6">
    <source>
        <dbReference type="EMBL" id="MCQ5342873.1"/>
    </source>
</evidence>
<dbReference type="PANTHER" id="PTHR30419">
    <property type="entry name" value="HTH-TYPE TRANSCRIPTIONAL REGULATOR YBHD"/>
    <property type="match status" value="1"/>
</dbReference>
<dbReference type="CDD" id="cd05466">
    <property type="entry name" value="PBP2_LTTR_substrate"/>
    <property type="match status" value="1"/>
</dbReference>
<dbReference type="InterPro" id="IPR000847">
    <property type="entry name" value="LysR_HTH_N"/>
</dbReference>
<dbReference type="PROSITE" id="PS50931">
    <property type="entry name" value="HTH_LYSR"/>
    <property type="match status" value="1"/>
</dbReference>
<dbReference type="EMBL" id="JANGEW010000013">
    <property type="protein sequence ID" value="MCQ5342873.1"/>
    <property type="molecule type" value="Genomic_DNA"/>
</dbReference>
<dbReference type="RefSeq" id="WP_062412189.1">
    <property type="nucleotide sequence ID" value="NZ_JAJCIO010000032.1"/>
</dbReference>
<dbReference type="InterPro" id="IPR005119">
    <property type="entry name" value="LysR_subst-bd"/>
</dbReference>
<dbReference type="PANTHER" id="PTHR30419:SF28">
    <property type="entry name" value="HTH-TYPE TRANSCRIPTIONAL REGULATOR BSDA"/>
    <property type="match status" value="1"/>
</dbReference>
<evidence type="ECO:0000259" key="5">
    <source>
        <dbReference type="PROSITE" id="PS50931"/>
    </source>
</evidence>
<reference evidence="6 7" key="1">
    <citation type="submission" date="2022-06" db="EMBL/GenBank/DDBJ databases">
        <title>Isolation of gut microbiota from human fecal samples.</title>
        <authorList>
            <person name="Pamer E.G."/>
            <person name="Barat B."/>
            <person name="Waligurski E."/>
            <person name="Medina S."/>
            <person name="Paddock L."/>
            <person name="Mostad J."/>
        </authorList>
    </citation>
    <scope>NUCLEOTIDE SEQUENCE [LARGE SCALE GENOMIC DNA]</scope>
    <source>
        <strain evidence="6 7">DFI.1.1</strain>
    </source>
</reference>
<dbReference type="Pfam" id="PF00126">
    <property type="entry name" value="HTH_1"/>
    <property type="match status" value="1"/>
</dbReference>
<evidence type="ECO:0000313" key="7">
    <source>
        <dbReference type="Proteomes" id="UP001206692"/>
    </source>
</evidence>
<dbReference type="Pfam" id="PF03466">
    <property type="entry name" value="LysR_substrate"/>
    <property type="match status" value="1"/>
</dbReference>
<evidence type="ECO:0000256" key="4">
    <source>
        <dbReference type="ARBA" id="ARBA00023163"/>
    </source>
</evidence>
<evidence type="ECO:0000256" key="3">
    <source>
        <dbReference type="ARBA" id="ARBA00023125"/>
    </source>
</evidence>
<proteinExistence type="inferred from homology"/>
<evidence type="ECO:0000256" key="1">
    <source>
        <dbReference type="ARBA" id="ARBA00009437"/>
    </source>
</evidence>
<dbReference type="SUPFAM" id="SSF53850">
    <property type="entry name" value="Periplasmic binding protein-like II"/>
    <property type="match status" value="1"/>
</dbReference>
<keyword evidence="7" id="KW-1185">Reference proteome</keyword>
<evidence type="ECO:0000256" key="2">
    <source>
        <dbReference type="ARBA" id="ARBA00023015"/>
    </source>
</evidence>
<comment type="similarity">
    <text evidence="1">Belongs to the LysR transcriptional regulatory family.</text>
</comment>
<keyword evidence="2" id="KW-0805">Transcription regulation</keyword>